<evidence type="ECO:0000256" key="11">
    <source>
        <dbReference type="ARBA" id="ARBA00049729"/>
    </source>
</evidence>
<evidence type="ECO:0000256" key="8">
    <source>
        <dbReference type="ARBA" id="ARBA00023136"/>
    </source>
</evidence>
<reference evidence="16" key="1">
    <citation type="submission" date="2022-11" db="UniProtKB">
        <authorList>
            <consortium name="WormBaseParasite"/>
        </authorList>
    </citation>
    <scope>IDENTIFICATION</scope>
</reference>
<organism evidence="15 16">
    <name type="scientific">Acrobeloides nanus</name>
    <dbReference type="NCBI Taxonomy" id="290746"/>
    <lineage>
        <taxon>Eukaryota</taxon>
        <taxon>Metazoa</taxon>
        <taxon>Ecdysozoa</taxon>
        <taxon>Nematoda</taxon>
        <taxon>Chromadorea</taxon>
        <taxon>Rhabditida</taxon>
        <taxon>Tylenchina</taxon>
        <taxon>Cephalobomorpha</taxon>
        <taxon>Cephaloboidea</taxon>
        <taxon>Cephalobidae</taxon>
        <taxon>Acrobeloides</taxon>
    </lineage>
</organism>
<name>A0A914DPR1_9BILA</name>
<keyword evidence="8 13" id="KW-0472">Membrane</keyword>
<keyword evidence="6" id="KW-0256">Endoplasmic reticulum</keyword>
<accession>A0A914DPR1</accession>
<comment type="similarity">
    <text evidence="2">Belongs to the peptidase U48 family.</text>
</comment>
<evidence type="ECO:0000256" key="6">
    <source>
        <dbReference type="ARBA" id="ARBA00022824"/>
    </source>
</evidence>
<feature type="transmembrane region" description="Helical" evidence="13">
    <location>
        <begin position="12"/>
        <end position="32"/>
    </location>
</feature>
<keyword evidence="5" id="KW-0378">Hydrolase</keyword>
<dbReference type="PANTHER" id="PTHR13046:SF0">
    <property type="entry name" value="CAAX PRENYL PROTEASE 2"/>
    <property type="match status" value="1"/>
</dbReference>
<keyword evidence="15" id="KW-1185">Reference proteome</keyword>
<dbReference type="GO" id="GO:0004222">
    <property type="term" value="F:metalloendopeptidase activity"/>
    <property type="evidence" value="ECO:0007669"/>
    <property type="project" value="InterPro"/>
</dbReference>
<evidence type="ECO:0000256" key="2">
    <source>
        <dbReference type="ARBA" id="ARBA00006897"/>
    </source>
</evidence>
<feature type="transmembrane region" description="Helical" evidence="13">
    <location>
        <begin position="176"/>
        <end position="199"/>
    </location>
</feature>
<evidence type="ECO:0000256" key="7">
    <source>
        <dbReference type="ARBA" id="ARBA00022989"/>
    </source>
</evidence>
<protein>
    <recommendedName>
        <fullName evidence="12">CAAX prenyl protease 2</fullName>
        <ecNumber evidence="11">3.4.26.1</ecNumber>
    </recommendedName>
    <alternativeName>
        <fullName evidence="9">Farnesylated proteins-converting enzyme 2</fullName>
    </alternativeName>
</protein>
<evidence type="ECO:0000256" key="5">
    <source>
        <dbReference type="ARBA" id="ARBA00022801"/>
    </source>
</evidence>
<evidence type="ECO:0000256" key="4">
    <source>
        <dbReference type="ARBA" id="ARBA00022692"/>
    </source>
</evidence>
<evidence type="ECO:0000313" key="16">
    <source>
        <dbReference type="WBParaSite" id="ACRNAN_scaffold340.g26929.t1"/>
    </source>
</evidence>
<feature type="domain" description="CAAX prenyl protease 2/Lysostaphin resistance protein A-like" evidence="14">
    <location>
        <begin position="52"/>
        <end position="155"/>
    </location>
</feature>
<evidence type="ECO:0000256" key="12">
    <source>
        <dbReference type="ARBA" id="ARBA00049763"/>
    </source>
</evidence>
<dbReference type="PANTHER" id="PTHR13046">
    <property type="entry name" value="PROTEASE U48 CAAX PRENYL PROTEASE RCE1"/>
    <property type="match status" value="1"/>
</dbReference>
<evidence type="ECO:0000256" key="13">
    <source>
        <dbReference type="SAM" id="Phobius"/>
    </source>
</evidence>
<evidence type="ECO:0000256" key="3">
    <source>
        <dbReference type="ARBA" id="ARBA00022670"/>
    </source>
</evidence>
<evidence type="ECO:0000256" key="10">
    <source>
        <dbReference type="ARBA" id="ARBA00047280"/>
    </source>
</evidence>
<dbReference type="InterPro" id="IPR039731">
    <property type="entry name" value="Rce1"/>
</dbReference>
<proteinExistence type="inferred from homology"/>
<evidence type="ECO:0000313" key="15">
    <source>
        <dbReference type="Proteomes" id="UP000887540"/>
    </source>
</evidence>
<dbReference type="WBParaSite" id="ACRNAN_scaffold340.g26929.t1">
    <property type="protein sequence ID" value="ACRNAN_scaffold340.g26929.t1"/>
    <property type="gene ID" value="ACRNAN_scaffold340.g26929"/>
</dbReference>
<keyword evidence="3" id="KW-0645">Protease</keyword>
<dbReference type="GO" id="GO:0071586">
    <property type="term" value="P:CAAX-box protein processing"/>
    <property type="evidence" value="ECO:0007669"/>
    <property type="project" value="InterPro"/>
</dbReference>
<sequence length="202" mass="23424">MGFHFYGTISAIVFPTFLTATCYLGTWVLMLLDGSWTEIFSLREWKISFQEWTWWRHIIVGPISEELAFRSCTAVLINYCFGWSSSLFISPLFFSLCHFHHIHNDLKEGATLSNAILQRAFQATYSYLFGVYATYLFLRTGHIFAPIFSHSLCNGLGLPNIAEIGTYQKETRIKLWISYFVGLFLWILLLDPLTTPILYQFL</sequence>
<dbReference type="GO" id="GO:0005789">
    <property type="term" value="C:endoplasmic reticulum membrane"/>
    <property type="evidence" value="ECO:0007669"/>
    <property type="project" value="UniProtKB-SubCell"/>
</dbReference>
<dbReference type="Proteomes" id="UP000887540">
    <property type="component" value="Unplaced"/>
</dbReference>
<evidence type="ECO:0000259" key="14">
    <source>
        <dbReference type="Pfam" id="PF02517"/>
    </source>
</evidence>
<comment type="catalytic activity">
    <reaction evidence="10">
        <text>Hydrolyzes the peptide bond -P2-(S-farnesyl or geranylgeranyl)C-P1'-P2'-P3'-COOH where P1' and P2' are amino acids with aliphatic sidechains and P3' is any C-terminal residue.</text>
        <dbReference type="EC" id="3.4.26.1"/>
    </reaction>
</comment>
<keyword evidence="7 13" id="KW-1133">Transmembrane helix</keyword>
<dbReference type="EC" id="3.4.26.1" evidence="11"/>
<dbReference type="InterPro" id="IPR003675">
    <property type="entry name" value="Rce1/LyrA-like_dom"/>
</dbReference>
<evidence type="ECO:0000256" key="1">
    <source>
        <dbReference type="ARBA" id="ARBA00004477"/>
    </source>
</evidence>
<comment type="subcellular location">
    <subcellularLocation>
        <location evidence="1">Endoplasmic reticulum membrane</location>
        <topology evidence="1">Multi-pass membrane protein</topology>
    </subcellularLocation>
</comment>
<dbReference type="AlphaFoldDB" id="A0A914DPR1"/>
<dbReference type="Pfam" id="PF02517">
    <property type="entry name" value="Rce1-like"/>
    <property type="match status" value="1"/>
</dbReference>
<keyword evidence="4 13" id="KW-0812">Transmembrane</keyword>
<evidence type="ECO:0000256" key="9">
    <source>
        <dbReference type="ARBA" id="ARBA00032607"/>
    </source>
</evidence>